<sequence length="1290" mass="145481">MKEGNEQQAPKTGKESEDRFGIYSILKKKNQKEKSKDAGKSDPSFPPGFTLKGVNETIEEEENVSVNKSNSNHHCNKKTSSNGKCGSNKSFKLKAGGSILDVMEDLIEIGHAMGYMEGCSKNIDTIVDLQGVDIRALSCLISVDYGPTPFRVFHSWFTKDGFDNLVADTWNNLSIMETNKISLMRKKFQALKAIIKNWSRDEMLKASAVRHSAQSRISELDKLIDKGLSNNDIINERISLLKDIHDLDKRHSSDLAQKAKIQWAIEGDENSKYFHGIINKKRSQLAIRGVLVDGEWIEDPPKVKNEFLEHFSNRFSMPTGAGGFKRVFLRQWDRFWLMEVPHQNSNFIKGDYLMVLILMRIKCLLIGWEQNNGLSQGKRRAWEFRVSSLNRALFYQIGYGGSGQRIPLYGIGSLSYVWRWWSFRTTLVKFARSSTWTTIVRDAGNLLANVLNWCLHIEKEKDSLVWIWSLDSSGISIFKSTRLFIDDHLLLAVGAPTRWVSEVPIKINIMAWKVSLDKLPTRLNLSLRGIEIPSNHVALILQRAGESCSHLFFSCSMARNITTKLARWWEFDCPDLFSYDDWLEWFHTLRLLKGFKDILEGVFYVMWWVIWKYRNQTLFGSSQPRMDMLFDEIVLLSFTWCSNRQIMNPQVPIALRMSGHLLLGVVRIYSKKVEYLQHDYNVLSIDISKAYAYADINLPQDANQARFESITLPDNFALDLMDIDDYGPNGSPDSHLRPNEEISLSDRTPISISKQRDHQTPAGYIKITLGGDASHTLSPSRDDSGPVTGEGSGPVMPAIDEDPQFSSPHTPPVTIDGAQDPDLNHGIGASDSFADDDILPTPERLRKQNVSMTPPVLRDIVEPDHDFVDMLFSKEKPKVVATIDEIGMHDKTVSPPKQTLPQEEPYHSEPEHPQDNSEPHVSFQLAPSPVVELAPSPAAELAPDDQPRVKRRRIKYDKATVLTNKFMKDSIYDTDGLSRERKGTRSFLDAWKLNNRHKKERVVLDPVITGLCDEISQMFEDEYMSNKIQLIITEEPPSASIEIPRLRTEDPLSGSMPFLRPHTEDAPDSMEIPRHDDSMYADDNNMDHGSYPSPRSVDENTPGINTDVSSKSHQFETTVETVVGSTPGPTSSIGSFVSEKETPFGFTQSHHGLDYSAGLSDIAEVDDVGELPFLEDDEATTAGLRGTPDMDYSSGKQRPLPDSGSLLPRTRAVAQYIKEKSSATPSSSEQAGCVGMNSILKGKSRKVCSRMFFETLVLKSCDLIDVKQDEPYGDITLKVTPKLLKLQLSN</sequence>
<feature type="compositionally biased region" description="Basic and acidic residues" evidence="4">
    <location>
        <begin position="904"/>
        <end position="918"/>
    </location>
</feature>
<feature type="compositionally biased region" description="Basic and acidic residues" evidence="4">
    <location>
        <begin position="1061"/>
        <end position="1078"/>
    </location>
</feature>
<gene>
    <name evidence="8" type="ORF">Tco_0682154</name>
</gene>
<dbReference type="Gene3D" id="1.10.10.580">
    <property type="entry name" value="Structural maintenance of chromosome 1. Chain E"/>
    <property type="match status" value="1"/>
</dbReference>
<feature type="region of interest" description="Disordered" evidence="4">
    <location>
        <begin position="1"/>
        <end position="83"/>
    </location>
</feature>
<dbReference type="InterPro" id="IPR036390">
    <property type="entry name" value="WH_DNA-bd_sf"/>
</dbReference>
<feature type="compositionally biased region" description="Polar residues" evidence="4">
    <location>
        <begin position="1"/>
        <end position="10"/>
    </location>
</feature>
<dbReference type="Pfam" id="PF13966">
    <property type="entry name" value="zf-RVT"/>
    <property type="match status" value="1"/>
</dbReference>
<comment type="subcellular location">
    <subcellularLocation>
        <location evidence="1">Nucleus</location>
    </subcellularLocation>
</comment>
<dbReference type="CDD" id="cd21793">
    <property type="entry name" value="Rad21_Rec8_M_AtSYN1-like"/>
    <property type="match status" value="1"/>
</dbReference>
<feature type="compositionally biased region" description="Polar residues" evidence="4">
    <location>
        <begin position="1102"/>
        <end position="1115"/>
    </location>
</feature>
<dbReference type="PANTHER" id="PTHR12585:SF55">
    <property type="entry name" value="SISTER CHROMATID COHESION 1 PROTEIN 3"/>
    <property type="match status" value="1"/>
</dbReference>
<reference evidence="8" key="2">
    <citation type="submission" date="2022-01" db="EMBL/GenBank/DDBJ databases">
        <authorList>
            <person name="Yamashiro T."/>
            <person name="Shiraishi A."/>
            <person name="Satake H."/>
            <person name="Nakayama K."/>
        </authorList>
    </citation>
    <scope>NUCLEOTIDE SEQUENCE</scope>
</reference>
<dbReference type="InterPro" id="IPR026960">
    <property type="entry name" value="RVT-Znf"/>
</dbReference>
<name>A0ABQ4XQF0_9ASTR</name>
<feature type="domain" description="Reverse transcriptase zinc-binding" evidence="7">
    <location>
        <begin position="498"/>
        <end position="560"/>
    </location>
</feature>
<feature type="domain" description="Rad21/Rec8-like protein N-terminal" evidence="6">
    <location>
        <begin position="644"/>
        <end position="704"/>
    </location>
</feature>
<dbReference type="InterPro" id="IPR006910">
    <property type="entry name" value="Rad21_Rec8_N"/>
</dbReference>
<evidence type="ECO:0000259" key="7">
    <source>
        <dbReference type="Pfam" id="PF13966"/>
    </source>
</evidence>
<dbReference type="EMBL" id="BQNB010009729">
    <property type="protein sequence ID" value="GJS67590.1"/>
    <property type="molecule type" value="Genomic_DNA"/>
</dbReference>
<reference evidence="8" key="1">
    <citation type="journal article" date="2022" name="Int. J. Mol. Sci.">
        <title>Draft Genome of Tanacetum Coccineum: Genomic Comparison of Closely Related Tanacetum-Family Plants.</title>
        <authorList>
            <person name="Yamashiro T."/>
            <person name="Shiraishi A."/>
            <person name="Nakayama K."/>
            <person name="Satake H."/>
        </authorList>
    </citation>
    <scope>NUCLEOTIDE SEQUENCE</scope>
</reference>
<evidence type="ECO:0000256" key="2">
    <source>
        <dbReference type="ARBA" id="ARBA00009870"/>
    </source>
</evidence>
<dbReference type="Pfam" id="PF04825">
    <property type="entry name" value="Rad21_Rec8_N"/>
    <property type="match status" value="1"/>
</dbReference>
<keyword evidence="3" id="KW-0539">Nucleus</keyword>
<dbReference type="InterPro" id="IPR023093">
    <property type="entry name" value="ScpA-like_C"/>
</dbReference>
<feature type="domain" description="Rad21/Rec8-like protein C-terminal eukaryotic" evidence="5">
    <location>
        <begin position="1236"/>
        <end position="1283"/>
    </location>
</feature>
<keyword evidence="9" id="KW-1185">Reference proteome</keyword>
<feature type="compositionally biased region" description="Low complexity" evidence="4">
    <location>
        <begin position="64"/>
        <end position="82"/>
    </location>
</feature>
<comment type="caution">
    <text evidence="8">The sequence shown here is derived from an EMBL/GenBank/DDBJ whole genome shotgun (WGS) entry which is preliminary data.</text>
</comment>
<dbReference type="Proteomes" id="UP001151760">
    <property type="component" value="Unassembled WGS sequence"/>
</dbReference>
<dbReference type="PANTHER" id="PTHR12585">
    <property type="entry name" value="SCC1 / RAD21 FAMILY MEMBER"/>
    <property type="match status" value="1"/>
</dbReference>
<feature type="region of interest" description="Disordered" evidence="4">
    <location>
        <begin position="727"/>
        <end position="839"/>
    </location>
</feature>
<dbReference type="InterPro" id="IPR006909">
    <property type="entry name" value="Rad21/Rec8_C_eu"/>
</dbReference>
<evidence type="ECO:0000313" key="9">
    <source>
        <dbReference type="Proteomes" id="UP001151760"/>
    </source>
</evidence>
<protein>
    <submittedName>
        <fullName evidence="8">Sister chromatid cohesion 1 protein 3</fullName>
    </submittedName>
</protein>
<comment type="similarity">
    <text evidence="2">Belongs to the rad21 family.</text>
</comment>
<evidence type="ECO:0000259" key="5">
    <source>
        <dbReference type="Pfam" id="PF04824"/>
    </source>
</evidence>
<evidence type="ECO:0000259" key="6">
    <source>
        <dbReference type="Pfam" id="PF04825"/>
    </source>
</evidence>
<dbReference type="SUPFAM" id="SSF46785">
    <property type="entry name" value="Winged helix' DNA-binding domain"/>
    <property type="match status" value="1"/>
</dbReference>
<evidence type="ECO:0000256" key="4">
    <source>
        <dbReference type="SAM" id="MobiDB-lite"/>
    </source>
</evidence>
<feature type="region of interest" description="Disordered" evidence="4">
    <location>
        <begin position="1176"/>
        <end position="1205"/>
    </location>
</feature>
<evidence type="ECO:0000313" key="8">
    <source>
        <dbReference type="EMBL" id="GJS67590.1"/>
    </source>
</evidence>
<dbReference type="InterPro" id="IPR039781">
    <property type="entry name" value="Rad21/Rec8-like"/>
</dbReference>
<feature type="region of interest" description="Disordered" evidence="4">
    <location>
        <begin position="1061"/>
        <end position="1115"/>
    </location>
</feature>
<dbReference type="Pfam" id="PF04824">
    <property type="entry name" value="Rad21_Rec8"/>
    <property type="match status" value="1"/>
</dbReference>
<evidence type="ECO:0000256" key="1">
    <source>
        <dbReference type="ARBA" id="ARBA00004123"/>
    </source>
</evidence>
<proteinExistence type="inferred from homology"/>
<evidence type="ECO:0000256" key="3">
    <source>
        <dbReference type="ARBA" id="ARBA00023242"/>
    </source>
</evidence>
<accession>A0ABQ4XQF0</accession>
<organism evidence="8 9">
    <name type="scientific">Tanacetum coccineum</name>
    <dbReference type="NCBI Taxonomy" id="301880"/>
    <lineage>
        <taxon>Eukaryota</taxon>
        <taxon>Viridiplantae</taxon>
        <taxon>Streptophyta</taxon>
        <taxon>Embryophyta</taxon>
        <taxon>Tracheophyta</taxon>
        <taxon>Spermatophyta</taxon>
        <taxon>Magnoliopsida</taxon>
        <taxon>eudicotyledons</taxon>
        <taxon>Gunneridae</taxon>
        <taxon>Pentapetalae</taxon>
        <taxon>asterids</taxon>
        <taxon>campanulids</taxon>
        <taxon>Asterales</taxon>
        <taxon>Asteraceae</taxon>
        <taxon>Asteroideae</taxon>
        <taxon>Anthemideae</taxon>
        <taxon>Anthemidinae</taxon>
        <taxon>Tanacetum</taxon>
    </lineage>
</organism>
<feature type="region of interest" description="Disordered" evidence="4">
    <location>
        <begin position="887"/>
        <end position="922"/>
    </location>
</feature>